<dbReference type="Pfam" id="PF01425">
    <property type="entry name" value="Amidase"/>
    <property type="match status" value="1"/>
</dbReference>
<evidence type="ECO:0000259" key="9">
    <source>
        <dbReference type="Pfam" id="PF01425"/>
    </source>
</evidence>
<dbReference type="PROSITE" id="PS00571">
    <property type="entry name" value="AMIDASES"/>
    <property type="match status" value="1"/>
</dbReference>
<evidence type="ECO:0000256" key="5">
    <source>
        <dbReference type="ARBA" id="ARBA00022917"/>
    </source>
</evidence>
<keyword evidence="10" id="KW-0808">Transferase</keyword>
<dbReference type="InterPro" id="IPR020556">
    <property type="entry name" value="Amidase_CS"/>
</dbReference>
<evidence type="ECO:0000313" key="11">
    <source>
        <dbReference type="Proteomes" id="UP000286288"/>
    </source>
</evidence>
<dbReference type="NCBIfam" id="TIGR00132">
    <property type="entry name" value="gatA"/>
    <property type="match status" value="1"/>
</dbReference>
<evidence type="ECO:0000256" key="7">
    <source>
        <dbReference type="ARBA" id="ARBA00047407"/>
    </source>
</evidence>
<evidence type="ECO:0000313" key="10">
    <source>
        <dbReference type="EMBL" id="RHK04936.1"/>
    </source>
</evidence>
<evidence type="ECO:0000256" key="2">
    <source>
        <dbReference type="ARBA" id="ARBA00022598"/>
    </source>
</evidence>
<evidence type="ECO:0000256" key="4">
    <source>
        <dbReference type="ARBA" id="ARBA00022840"/>
    </source>
</evidence>
<keyword evidence="5 8" id="KW-0648">Protein biosynthesis</keyword>
<feature type="active site" description="Charge relay system" evidence="8">
    <location>
        <position position="78"/>
    </location>
</feature>
<feature type="active site" description="Acyl-ester intermediate" evidence="8">
    <location>
        <position position="177"/>
    </location>
</feature>
<evidence type="ECO:0000256" key="6">
    <source>
        <dbReference type="ARBA" id="ARBA00025295"/>
    </source>
</evidence>
<comment type="caution">
    <text evidence="10">The sequence shown here is derived from an EMBL/GenBank/DDBJ whole genome shotgun (WGS) entry which is preliminary data.</text>
</comment>
<comment type="subunit">
    <text evidence="8">Heterotrimer of A, B and C subunits.</text>
</comment>
<dbReference type="Gene3D" id="3.90.1300.10">
    <property type="entry name" value="Amidase signature (AS) domain"/>
    <property type="match status" value="1"/>
</dbReference>
<proteinExistence type="inferred from homology"/>
<accession>A0A415EPP3</accession>
<dbReference type="AlphaFoldDB" id="A0A415EPP3"/>
<dbReference type="SUPFAM" id="SSF75304">
    <property type="entry name" value="Amidase signature (AS) enzymes"/>
    <property type="match status" value="1"/>
</dbReference>
<dbReference type="EC" id="6.3.5.7" evidence="8"/>
<dbReference type="PANTHER" id="PTHR11895">
    <property type="entry name" value="TRANSAMIDASE"/>
    <property type="match status" value="1"/>
</dbReference>
<dbReference type="GO" id="GO:0030956">
    <property type="term" value="C:glutamyl-tRNA(Gln) amidotransferase complex"/>
    <property type="evidence" value="ECO:0007669"/>
    <property type="project" value="InterPro"/>
</dbReference>
<protein>
    <recommendedName>
        <fullName evidence="8">Glutamyl-tRNA(Gln) amidotransferase subunit A</fullName>
        <shortName evidence="8">Glu-ADT subunit A</shortName>
        <ecNumber evidence="8">6.3.5.7</ecNumber>
    </recommendedName>
</protein>
<dbReference type="InterPro" id="IPR036928">
    <property type="entry name" value="AS_sf"/>
</dbReference>
<sequence>MTELYKKSLEELHSLLVSKEITATDLTSETFARIKETEPKVDAFLALNEEKAQELAQAIDQKGITESNVLAGIPIGIKDNIVTKDLRTTAASKILGNFDPIYDASVMDKVYQADMIPVGKLNMDEFAMGASTETSFFKKTKNAWDETKVPGGSSGGSAAAVAAGQVPLSLGSDTGGSIRQPAAFNGIVGMKPTYGRVSRFGLIAFASSLDQIGPMTRGVKDNAFALNAISGFDAKDSTSAGAAVPDFTAGLTGDIKGMKVALPKEYLGEGIQAGVREAILKAADTFRALGATVEEVSLPHSKYGVAVYYIIASSEASSNLQRFDGIRYGFRSENVSNLEDVYVNSRSEGFGEEVKRRIMLGTFSLSAGYYDAYFKKAGQVRTLIKQDFDKVFSQYDLIIGPASPTVAFGIGENINDPITMYLNDILTIPVNLAGLPGMSIPAGFSEGLPVGLQIIGKHFDEATMYKAAYAFEQATDFHTKKPVILGGDKA</sequence>
<feature type="active site" description="Charge relay system" evidence="8">
    <location>
        <position position="153"/>
    </location>
</feature>
<dbReference type="EMBL" id="QRMZ01000023">
    <property type="protein sequence ID" value="RHK04936.1"/>
    <property type="molecule type" value="Genomic_DNA"/>
</dbReference>
<dbReference type="Proteomes" id="UP000286288">
    <property type="component" value="Unassembled WGS sequence"/>
</dbReference>
<keyword evidence="4 8" id="KW-0067">ATP-binding</keyword>
<gene>
    <name evidence="8" type="primary">gatA</name>
    <name evidence="10" type="ORF">DW084_15080</name>
</gene>
<keyword evidence="3 8" id="KW-0547">Nucleotide-binding</keyword>
<dbReference type="InterPro" id="IPR000120">
    <property type="entry name" value="Amidase"/>
</dbReference>
<dbReference type="InterPro" id="IPR023631">
    <property type="entry name" value="Amidase_dom"/>
</dbReference>
<dbReference type="PANTHER" id="PTHR11895:SF151">
    <property type="entry name" value="GLUTAMYL-TRNA(GLN) AMIDOTRANSFERASE SUBUNIT A"/>
    <property type="match status" value="1"/>
</dbReference>
<dbReference type="GO" id="GO:0006412">
    <property type="term" value="P:translation"/>
    <property type="evidence" value="ECO:0007669"/>
    <property type="project" value="UniProtKB-UniRule"/>
</dbReference>
<dbReference type="GO" id="GO:0050567">
    <property type="term" value="F:glutaminyl-tRNA synthase (glutamine-hydrolyzing) activity"/>
    <property type="evidence" value="ECO:0007669"/>
    <property type="project" value="UniProtKB-UniRule"/>
</dbReference>
<evidence type="ECO:0000256" key="1">
    <source>
        <dbReference type="ARBA" id="ARBA00008069"/>
    </source>
</evidence>
<feature type="domain" description="Amidase" evidence="9">
    <location>
        <begin position="25"/>
        <end position="463"/>
    </location>
</feature>
<reference evidence="10 11" key="1">
    <citation type="submission" date="2018-08" db="EMBL/GenBank/DDBJ databases">
        <title>A genome reference for cultivated species of the human gut microbiota.</title>
        <authorList>
            <person name="Zou Y."/>
            <person name="Xue W."/>
            <person name="Luo G."/>
        </authorList>
    </citation>
    <scope>NUCLEOTIDE SEQUENCE [LARGE SCALE GENOMIC DNA]</scope>
    <source>
        <strain evidence="10 11">AF48-16</strain>
    </source>
</reference>
<comment type="similarity">
    <text evidence="1 8">Belongs to the amidase family. GatA subfamily.</text>
</comment>
<organism evidence="10 11">
    <name type="scientific">Enterococcus casseliflavus</name>
    <name type="common">Enterococcus flavescens</name>
    <dbReference type="NCBI Taxonomy" id="37734"/>
    <lineage>
        <taxon>Bacteria</taxon>
        <taxon>Bacillati</taxon>
        <taxon>Bacillota</taxon>
        <taxon>Bacilli</taxon>
        <taxon>Lactobacillales</taxon>
        <taxon>Enterococcaceae</taxon>
        <taxon>Enterococcus</taxon>
    </lineage>
</organism>
<comment type="catalytic activity">
    <reaction evidence="7 8">
        <text>L-glutamyl-tRNA(Gln) + L-glutamine + ATP + H2O = L-glutaminyl-tRNA(Gln) + L-glutamate + ADP + phosphate + H(+)</text>
        <dbReference type="Rhea" id="RHEA:17521"/>
        <dbReference type="Rhea" id="RHEA-COMP:9681"/>
        <dbReference type="Rhea" id="RHEA-COMP:9684"/>
        <dbReference type="ChEBI" id="CHEBI:15377"/>
        <dbReference type="ChEBI" id="CHEBI:15378"/>
        <dbReference type="ChEBI" id="CHEBI:29985"/>
        <dbReference type="ChEBI" id="CHEBI:30616"/>
        <dbReference type="ChEBI" id="CHEBI:43474"/>
        <dbReference type="ChEBI" id="CHEBI:58359"/>
        <dbReference type="ChEBI" id="CHEBI:78520"/>
        <dbReference type="ChEBI" id="CHEBI:78521"/>
        <dbReference type="ChEBI" id="CHEBI:456216"/>
        <dbReference type="EC" id="6.3.5.7"/>
    </reaction>
</comment>
<dbReference type="InterPro" id="IPR004412">
    <property type="entry name" value="GatA"/>
</dbReference>
<dbReference type="GO" id="GO:0016740">
    <property type="term" value="F:transferase activity"/>
    <property type="evidence" value="ECO:0007669"/>
    <property type="project" value="UniProtKB-KW"/>
</dbReference>
<comment type="function">
    <text evidence="6 8">Allows the formation of correctly charged Gln-tRNA(Gln) through the transamidation of misacylated Glu-tRNA(Gln) in organisms which lack glutaminyl-tRNA synthetase. The reaction takes place in the presence of glutamine and ATP through an activated gamma-phospho-Glu-tRNA(Gln).</text>
</comment>
<evidence type="ECO:0000256" key="8">
    <source>
        <dbReference type="HAMAP-Rule" id="MF_00120"/>
    </source>
</evidence>
<evidence type="ECO:0000256" key="3">
    <source>
        <dbReference type="ARBA" id="ARBA00022741"/>
    </source>
</evidence>
<dbReference type="GO" id="GO:0005524">
    <property type="term" value="F:ATP binding"/>
    <property type="evidence" value="ECO:0007669"/>
    <property type="project" value="UniProtKB-KW"/>
</dbReference>
<keyword evidence="2 8" id="KW-0436">Ligase</keyword>
<name>A0A415EPP3_ENTCA</name>
<dbReference type="HAMAP" id="MF_00120">
    <property type="entry name" value="GatA"/>
    <property type="match status" value="1"/>
</dbReference>